<dbReference type="SUPFAM" id="SSF55144">
    <property type="entry name" value="LigT-like"/>
    <property type="match status" value="1"/>
</dbReference>
<dbReference type="EMBL" id="AP022560">
    <property type="protein sequence ID" value="BBX02963.1"/>
    <property type="molecule type" value="Genomic_DNA"/>
</dbReference>
<gene>
    <name evidence="1" type="ORF">MMOR_38990</name>
</gene>
<dbReference type="Pfam" id="PF13563">
    <property type="entry name" value="2_5_RNA_ligase2"/>
    <property type="match status" value="1"/>
</dbReference>
<name>A0AAD1HFB8_9MYCO</name>
<dbReference type="Gene3D" id="3.90.1140.10">
    <property type="entry name" value="Cyclic phosphodiesterase"/>
    <property type="match status" value="1"/>
</dbReference>
<accession>A0AAD1HFB8</accession>
<dbReference type="InterPro" id="IPR009097">
    <property type="entry name" value="Cyclic_Pdiesterase"/>
</dbReference>
<proteinExistence type="predicted"/>
<protein>
    <recommendedName>
        <fullName evidence="3">2'-5' RNA ligase family protein</fullName>
    </recommendedName>
</protein>
<dbReference type="AlphaFoldDB" id="A0AAD1HFB8"/>
<sequence length="182" mass="20011">MVLAVVLCWPHTALSFDVRLADDTQAFETGGMIALFPRPEDAARLAVAGGEPPEELHLTLVDFDLDVTGRPDNELARRVGEVVARWSTEIKAQAFGHATFSPGTPSECEVYLIGDAPELADLRDELIEVAAQVYPLQAQHDPWIPHVTARYGMSETELAYTGPVVFDRVGLRWGGHETDYPL</sequence>
<keyword evidence="2" id="KW-1185">Reference proteome</keyword>
<evidence type="ECO:0008006" key="3">
    <source>
        <dbReference type="Google" id="ProtNLM"/>
    </source>
</evidence>
<evidence type="ECO:0000313" key="2">
    <source>
        <dbReference type="Proteomes" id="UP000466681"/>
    </source>
</evidence>
<dbReference type="Proteomes" id="UP000466681">
    <property type="component" value="Chromosome"/>
</dbReference>
<evidence type="ECO:0000313" key="1">
    <source>
        <dbReference type="EMBL" id="BBX02963.1"/>
    </source>
</evidence>
<reference evidence="1 2" key="1">
    <citation type="journal article" date="2019" name="Emerg. Microbes Infect.">
        <title>Comprehensive subspecies identification of 175 nontuberculous mycobacteria species based on 7547 genomic profiles.</title>
        <authorList>
            <person name="Matsumoto Y."/>
            <person name="Kinjo T."/>
            <person name="Motooka D."/>
            <person name="Nabeya D."/>
            <person name="Jung N."/>
            <person name="Uechi K."/>
            <person name="Horii T."/>
            <person name="Iida T."/>
            <person name="Fujita J."/>
            <person name="Nakamura S."/>
        </authorList>
    </citation>
    <scope>NUCLEOTIDE SEQUENCE [LARGE SCALE GENOMIC DNA]</scope>
    <source>
        <strain evidence="1 2">JCM 6375</strain>
    </source>
</reference>
<organism evidence="1 2">
    <name type="scientific">Mycolicibacterium moriokaense</name>
    <dbReference type="NCBI Taxonomy" id="39691"/>
    <lineage>
        <taxon>Bacteria</taxon>
        <taxon>Bacillati</taxon>
        <taxon>Actinomycetota</taxon>
        <taxon>Actinomycetes</taxon>
        <taxon>Mycobacteriales</taxon>
        <taxon>Mycobacteriaceae</taxon>
        <taxon>Mycolicibacterium</taxon>
    </lineage>
</organism>
<dbReference type="KEGG" id="mmor:MMOR_38990"/>